<dbReference type="EMBL" id="SOAY01000013">
    <property type="protein sequence ID" value="TDT41959.1"/>
    <property type="molecule type" value="Genomic_DNA"/>
</dbReference>
<gene>
    <name evidence="1" type="ORF">CLV90_3191</name>
</gene>
<dbReference type="Proteomes" id="UP000294749">
    <property type="component" value="Unassembled WGS sequence"/>
</dbReference>
<accession>A0A4R7JY03</accession>
<reference evidence="1 2" key="1">
    <citation type="submission" date="2019-03" db="EMBL/GenBank/DDBJ databases">
        <title>Genomic Encyclopedia of Archaeal and Bacterial Type Strains, Phase II (KMG-II): from individual species to whole genera.</title>
        <authorList>
            <person name="Goeker M."/>
        </authorList>
    </citation>
    <scope>NUCLEOTIDE SEQUENCE [LARGE SCALE GENOMIC DNA]</scope>
    <source>
        <strain evidence="1 2">DSM 25233</strain>
    </source>
</reference>
<dbReference type="InterPro" id="IPR036890">
    <property type="entry name" value="HATPase_C_sf"/>
</dbReference>
<keyword evidence="2" id="KW-1185">Reference proteome</keyword>
<dbReference type="AlphaFoldDB" id="A0A4R7JY03"/>
<sequence length="297" mass="33925">MKTLRINVPVNNTKVKWFDFANKVLNYDFSSYEKIIIDFKKITFLDTYQIVLLACTIELIGQKNNVLIEFEGGGKSLNKHLDNIKFKNYWCKGFNRDNYTQANNSTTLCLWHISKPMIEGYGMQAQLYFKRAFFTNKDLQPFSSSLVEIFNNVFDHAESPINGYVLTQYFPQMNKMTFVVVDLGIGIPSTVNNYLIKNNKPVLTDSNCIIKSLEYGMTVGSQPRNAGLGLSLVHDFAESSGGKFSIFSKSGYYIKKSGVEPIYGETKNQFDGTFIEVEIDTNTFDDFDPEDAVYDFF</sequence>
<evidence type="ECO:0008006" key="3">
    <source>
        <dbReference type="Google" id="ProtNLM"/>
    </source>
</evidence>
<protein>
    <recommendedName>
        <fullName evidence="3">Histidine kinase/DNA gyrase B/HSP90-like ATPase</fullName>
    </recommendedName>
</protein>
<comment type="caution">
    <text evidence="1">The sequence shown here is derived from an EMBL/GenBank/DDBJ whole genome shotgun (WGS) entry which is preliminary data.</text>
</comment>
<name>A0A4R7JY03_9FLAO</name>
<dbReference type="RefSeq" id="WP_133688444.1">
    <property type="nucleotide sequence ID" value="NZ_SOAY01000013.1"/>
</dbReference>
<dbReference type="OrthoDB" id="7778993at2"/>
<dbReference type="Gene3D" id="3.30.565.10">
    <property type="entry name" value="Histidine kinase-like ATPase, C-terminal domain"/>
    <property type="match status" value="1"/>
</dbReference>
<dbReference type="SUPFAM" id="SSF55874">
    <property type="entry name" value="ATPase domain of HSP90 chaperone/DNA topoisomerase II/histidine kinase"/>
    <property type="match status" value="1"/>
</dbReference>
<evidence type="ECO:0000313" key="1">
    <source>
        <dbReference type="EMBL" id="TDT41959.1"/>
    </source>
</evidence>
<organism evidence="1 2">
    <name type="scientific">Maribacter spongiicola</name>
    <dbReference type="NCBI Taxonomy" id="1206753"/>
    <lineage>
        <taxon>Bacteria</taxon>
        <taxon>Pseudomonadati</taxon>
        <taxon>Bacteroidota</taxon>
        <taxon>Flavobacteriia</taxon>
        <taxon>Flavobacteriales</taxon>
        <taxon>Flavobacteriaceae</taxon>
        <taxon>Maribacter</taxon>
    </lineage>
</organism>
<evidence type="ECO:0000313" key="2">
    <source>
        <dbReference type="Proteomes" id="UP000294749"/>
    </source>
</evidence>
<proteinExistence type="predicted"/>